<dbReference type="PANTHER" id="PTHR37841:SF1">
    <property type="entry name" value="DUF3298 DOMAIN-CONTAINING PROTEIN"/>
    <property type="match status" value="1"/>
</dbReference>
<keyword evidence="2" id="KW-1185">Reference proteome</keyword>
<sequence length="579" mass="66876">MKKLIYLITALLTVISCDNSQPNDNPELNEFISKLDDKSIEEIKEEMNSNVKQFESISKFFENSFSNEIEVIVKEDEKYEEAFKIDTTGISKALYQFNDIVFVQTFEDYESQLEFTKNNSDSSKPINLGEGVSQKFIPNKIYYHDGEIRTDSIADYEVDFTFDEAWGKVKPIDSIDITYNLNYVKDYDVVEVSLDKPKVTFKGGEITLVKAEGNYIYFTLSDTIDSPVRIQGYNAEGKVLDRSGYSNNGIAPGEMKSVFTEMLGYFKKLQEKLNDDDFENTAEFQEYLKNNLSNLDFFNDNDGIFHRQYYYHGNVKSIKLYFENDSENRETLFTARNYKPFKETDDLFAMETEDATVFLNSKGEPQITIKGSDGLENTGGNFYEDYNYFYYLNRAEKRLDTLLVYDVKVFNNGLVGILPEQENEHYTLFTSDNKPIGSKSYWLMREVGDLLFGITDDDKYYILDENANATLLTGVTKISDNLSDDRIIVSNANSKIGFMNSKGKMVIPFKYSDAEDFEDGITAVQFNGTYKFIDLNGKVLFDTKEDDIDFLKKDDQEKRIYSFDYGKTSYNYKGELIKK</sequence>
<dbReference type="PROSITE" id="PS51257">
    <property type="entry name" value="PROKAR_LIPOPROTEIN"/>
    <property type="match status" value="1"/>
</dbReference>
<dbReference type="Pfam" id="PF14903">
    <property type="entry name" value="WG_beta_rep"/>
    <property type="match status" value="1"/>
</dbReference>
<dbReference type="RefSeq" id="WP_198841539.1">
    <property type="nucleotide sequence ID" value="NZ_JAEHFJ010000005.1"/>
</dbReference>
<dbReference type="InterPro" id="IPR032774">
    <property type="entry name" value="WG_beta_rep"/>
</dbReference>
<name>A0ABS0WS61_9FLAO</name>
<accession>A0ABS0WS61</accession>
<reference evidence="1 2" key="1">
    <citation type="submission" date="2020-12" db="EMBL/GenBank/DDBJ databases">
        <title>Aureibaculum luteum sp. nov. and Aureibaculum flavum sp. nov., novel members of the family Flavobacteriaceae isolated from Antarctic intertidal sediments.</title>
        <authorList>
            <person name="He X."/>
            <person name="Zhang X."/>
        </authorList>
    </citation>
    <scope>NUCLEOTIDE SEQUENCE [LARGE SCALE GENOMIC DNA]</scope>
    <source>
        <strain evidence="1 2">A20</strain>
    </source>
</reference>
<evidence type="ECO:0000313" key="2">
    <source>
        <dbReference type="Proteomes" id="UP000623301"/>
    </source>
</evidence>
<dbReference type="Proteomes" id="UP000623301">
    <property type="component" value="Unassembled WGS sequence"/>
</dbReference>
<comment type="caution">
    <text evidence="1">The sequence shown here is derived from an EMBL/GenBank/DDBJ whole genome shotgun (WGS) entry which is preliminary data.</text>
</comment>
<organism evidence="1 2">
    <name type="scientific">Aureibaculum flavum</name>
    <dbReference type="NCBI Taxonomy" id="2795986"/>
    <lineage>
        <taxon>Bacteria</taxon>
        <taxon>Pseudomonadati</taxon>
        <taxon>Bacteroidota</taxon>
        <taxon>Flavobacteriia</taxon>
        <taxon>Flavobacteriales</taxon>
        <taxon>Flavobacteriaceae</taxon>
        <taxon>Aureibaculum</taxon>
    </lineage>
</organism>
<evidence type="ECO:0000313" key="1">
    <source>
        <dbReference type="EMBL" id="MBJ2174818.1"/>
    </source>
</evidence>
<dbReference type="PANTHER" id="PTHR37841">
    <property type="entry name" value="GLR2918 PROTEIN"/>
    <property type="match status" value="1"/>
</dbReference>
<proteinExistence type="predicted"/>
<dbReference type="EMBL" id="JAEHFJ010000005">
    <property type="protein sequence ID" value="MBJ2174818.1"/>
    <property type="molecule type" value="Genomic_DNA"/>
</dbReference>
<protein>
    <submittedName>
        <fullName evidence="1">WG repeat-containing protein</fullName>
    </submittedName>
</protein>
<gene>
    <name evidence="1" type="ORF">JBL43_11260</name>
</gene>